<dbReference type="RefSeq" id="WP_162085849.1">
    <property type="nucleotide sequence ID" value="NZ_AP021881.1"/>
</dbReference>
<evidence type="ECO:0000256" key="1">
    <source>
        <dbReference type="SAM" id="SignalP"/>
    </source>
</evidence>
<name>A0A809SFD9_9PROT</name>
<sequence>MKKWLLALGLFLVVVSAQAADTIFIGFLDYNRSPIQAVQDARGFTAYLSRVLGAPVKIDVSRSYDKLMLEAKQKRFGLMFGPATFVMDAYANAGYEPIVRVPGQIAATFVAPSSSGIAFPEDMKGKRIGFTDKESMVTLLAMAKLRDLKINPATYFKSVTYYSDIDALYTAFKYHLIDIGVPNAGVYEMWNNSGGMDFNMIIQSEGGPHLTFAVRGDYPPEFKQKISQALLNADKDQFAMQSFRGAGIPKFEPVDMTEYKAMMNYIKR</sequence>
<feature type="signal peptide" evidence="1">
    <location>
        <begin position="1"/>
        <end position="19"/>
    </location>
</feature>
<evidence type="ECO:0000313" key="3">
    <source>
        <dbReference type="Proteomes" id="UP000463939"/>
    </source>
</evidence>
<evidence type="ECO:0008006" key="4">
    <source>
        <dbReference type="Google" id="ProtNLM"/>
    </source>
</evidence>
<dbReference type="Pfam" id="PF12974">
    <property type="entry name" value="Phosphonate-bd"/>
    <property type="match status" value="1"/>
</dbReference>
<dbReference type="SUPFAM" id="SSF53850">
    <property type="entry name" value="Periplasmic binding protein-like II"/>
    <property type="match status" value="1"/>
</dbReference>
<organism evidence="2 3">
    <name type="scientific">Sulfuriferula nivalis</name>
    <dbReference type="NCBI Taxonomy" id="2675298"/>
    <lineage>
        <taxon>Bacteria</taxon>
        <taxon>Pseudomonadati</taxon>
        <taxon>Pseudomonadota</taxon>
        <taxon>Betaproteobacteria</taxon>
        <taxon>Nitrosomonadales</taxon>
        <taxon>Sulfuricellaceae</taxon>
        <taxon>Sulfuriferula</taxon>
    </lineage>
</organism>
<dbReference type="Proteomes" id="UP000463939">
    <property type="component" value="Chromosome"/>
</dbReference>
<keyword evidence="1" id="KW-0732">Signal</keyword>
<proteinExistence type="predicted"/>
<reference evidence="3" key="1">
    <citation type="submission" date="2019-11" db="EMBL/GenBank/DDBJ databases">
        <title>Isolation and characterization of a novel species in the genus Sulfuriferula.</title>
        <authorList>
            <person name="Mochizuki J."/>
            <person name="Kojima H."/>
            <person name="Fukui M."/>
        </authorList>
    </citation>
    <scope>NUCLEOTIDE SEQUENCE [LARGE SCALE GENOMIC DNA]</scope>
    <source>
        <strain evidence="3">SGTM</strain>
    </source>
</reference>
<dbReference type="Gene3D" id="3.40.190.10">
    <property type="entry name" value="Periplasmic binding protein-like II"/>
    <property type="match status" value="2"/>
</dbReference>
<accession>A0A809SFD9</accession>
<dbReference type="PANTHER" id="PTHR35841:SF1">
    <property type="entry name" value="PHOSPHONATES-BINDING PERIPLASMIC PROTEIN"/>
    <property type="match status" value="1"/>
</dbReference>
<protein>
    <recommendedName>
        <fullName evidence="4">Phosphate/phosphite/phosphonate ABC transporter substrate-binding protein</fullName>
    </recommendedName>
</protein>
<dbReference type="PANTHER" id="PTHR35841">
    <property type="entry name" value="PHOSPHONATES-BINDING PERIPLASMIC PROTEIN"/>
    <property type="match status" value="1"/>
</dbReference>
<keyword evidence="3" id="KW-1185">Reference proteome</keyword>
<dbReference type="AlphaFoldDB" id="A0A809SFD9"/>
<dbReference type="EMBL" id="AP021881">
    <property type="protein sequence ID" value="BBP02177.1"/>
    <property type="molecule type" value="Genomic_DNA"/>
</dbReference>
<gene>
    <name evidence="2" type="ORF">SFSGTM_28850</name>
</gene>
<evidence type="ECO:0000313" key="2">
    <source>
        <dbReference type="EMBL" id="BBP02177.1"/>
    </source>
</evidence>
<dbReference type="KEGG" id="sniv:SFSGTM_28850"/>
<feature type="chain" id="PRO_5033008218" description="Phosphate/phosphite/phosphonate ABC transporter substrate-binding protein" evidence="1">
    <location>
        <begin position="20"/>
        <end position="268"/>
    </location>
</feature>